<dbReference type="RefSeq" id="WP_064383283.1">
    <property type="nucleotide sequence ID" value="NZ_BQIG01000021.1"/>
</dbReference>
<dbReference type="CDD" id="cd00082">
    <property type="entry name" value="HisKA"/>
    <property type="match status" value="1"/>
</dbReference>
<gene>
    <name evidence="10" type="ORF">AWU82_23920</name>
</gene>
<dbReference type="InterPro" id="IPR003661">
    <property type="entry name" value="HisK_dim/P_dom"/>
</dbReference>
<evidence type="ECO:0000259" key="8">
    <source>
        <dbReference type="PROSITE" id="PS50109"/>
    </source>
</evidence>
<evidence type="ECO:0000256" key="5">
    <source>
        <dbReference type="PROSITE-ProRule" id="PRU00169"/>
    </source>
</evidence>
<evidence type="ECO:0000256" key="3">
    <source>
        <dbReference type="ARBA" id="ARBA00022553"/>
    </source>
</evidence>
<dbReference type="SMART" id="SM00388">
    <property type="entry name" value="HisKA"/>
    <property type="match status" value="1"/>
</dbReference>
<dbReference type="InterPro" id="IPR004358">
    <property type="entry name" value="Sig_transdc_His_kin-like_C"/>
</dbReference>
<dbReference type="PRINTS" id="PR00344">
    <property type="entry name" value="BCTRLSENSOR"/>
</dbReference>
<evidence type="ECO:0000259" key="9">
    <source>
        <dbReference type="PROSITE" id="PS50110"/>
    </source>
</evidence>
<evidence type="ECO:0000256" key="4">
    <source>
        <dbReference type="ARBA" id="ARBA00023012"/>
    </source>
</evidence>
<dbReference type="PANTHER" id="PTHR45339">
    <property type="entry name" value="HYBRID SIGNAL TRANSDUCTION HISTIDINE KINASE J"/>
    <property type="match status" value="1"/>
</dbReference>
<keyword evidence="7" id="KW-0812">Transmembrane</keyword>
<evidence type="ECO:0000256" key="6">
    <source>
        <dbReference type="SAM" id="Coils"/>
    </source>
</evidence>
<dbReference type="GO" id="GO:0016301">
    <property type="term" value="F:kinase activity"/>
    <property type="evidence" value="ECO:0007669"/>
    <property type="project" value="UniProtKB-KW"/>
</dbReference>
<dbReference type="SMART" id="SM00448">
    <property type="entry name" value="REC"/>
    <property type="match status" value="1"/>
</dbReference>
<dbReference type="SMART" id="SM00387">
    <property type="entry name" value="HATPase_c"/>
    <property type="match status" value="1"/>
</dbReference>
<dbReference type="Gene3D" id="1.10.287.130">
    <property type="match status" value="1"/>
</dbReference>
<dbReference type="EC" id="2.7.13.3" evidence="2"/>
<dbReference type="PROSITE" id="PS50110">
    <property type="entry name" value="RESPONSE_REGULATORY"/>
    <property type="match status" value="1"/>
</dbReference>
<dbReference type="Gene3D" id="3.30.565.10">
    <property type="entry name" value="Histidine kinase-like ATPase, C-terminal domain"/>
    <property type="match status" value="1"/>
</dbReference>
<feature type="transmembrane region" description="Helical" evidence="7">
    <location>
        <begin position="16"/>
        <end position="35"/>
    </location>
</feature>
<dbReference type="CDD" id="cd17546">
    <property type="entry name" value="REC_hyHK_CKI1_RcsC-like"/>
    <property type="match status" value="1"/>
</dbReference>
<feature type="domain" description="Histidine kinase" evidence="8">
    <location>
        <begin position="298"/>
        <end position="513"/>
    </location>
</feature>
<protein>
    <recommendedName>
        <fullName evidence="2">histidine kinase</fullName>
        <ecNumber evidence="2">2.7.13.3</ecNumber>
    </recommendedName>
</protein>
<dbReference type="CDD" id="cd16922">
    <property type="entry name" value="HATPase_EvgS-ArcB-TorS-like"/>
    <property type="match status" value="1"/>
</dbReference>
<feature type="domain" description="Response regulatory" evidence="9">
    <location>
        <begin position="651"/>
        <end position="767"/>
    </location>
</feature>
<dbReference type="SUPFAM" id="SSF55874">
    <property type="entry name" value="ATPase domain of HSP90 chaperone/DNA topoisomerase II/histidine kinase"/>
    <property type="match status" value="1"/>
</dbReference>
<dbReference type="Pfam" id="PF00512">
    <property type="entry name" value="HisKA"/>
    <property type="match status" value="1"/>
</dbReference>
<name>A0ABN4MV23_9PSED</name>
<keyword evidence="3 5" id="KW-0597">Phosphoprotein</keyword>
<dbReference type="SUPFAM" id="SSF52172">
    <property type="entry name" value="CheY-like"/>
    <property type="match status" value="1"/>
</dbReference>
<accession>A0ABN4MV23</accession>
<dbReference type="SUPFAM" id="SSF47384">
    <property type="entry name" value="Homodimeric domain of signal transducing histidine kinase"/>
    <property type="match status" value="1"/>
</dbReference>
<evidence type="ECO:0000256" key="1">
    <source>
        <dbReference type="ARBA" id="ARBA00000085"/>
    </source>
</evidence>
<evidence type="ECO:0000256" key="2">
    <source>
        <dbReference type="ARBA" id="ARBA00012438"/>
    </source>
</evidence>
<evidence type="ECO:0000313" key="10">
    <source>
        <dbReference type="EMBL" id="AMQ86250.1"/>
    </source>
</evidence>
<feature type="modified residue" description="4-aspartylphosphate" evidence="5">
    <location>
        <position position="700"/>
    </location>
</feature>
<dbReference type="PROSITE" id="PS50109">
    <property type="entry name" value="HIS_KIN"/>
    <property type="match status" value="1"/>
</dbReference>
<dbReference type="PANTHER" id="PTHR45339:SF1">
    <property type="entry name" value="HYBRID SIGNAL TRANSDUCTION HISTIDINE KINASE J"/>
    <property type="match status" value="1"/>
</dbReference>
<keyword evidence="10" id="KW-0808">Transferase</keyword>
<feature type="transmembrane region" description="Helical" evidence="7">
    <location>
        <begin position="164"/>
        <end position="183"/>
    </location>
</feature>
<dbReference type="EMBL" id="CP014205">
    <property type="protein sequence ID" value="AMQ86250.1"/>
    <property type="molecule type" value="Genomic_DNA"/>
</dbReference>
<dbReference type="InterPro" id="IPR011006">
    <property type="entry name" value="CheY-like_superfamily"/>
</dbReference>
<sequence>MDIKFTHRLSYKQARLTVLVGFILGTLLSLLQIGIDYASEDASINREILSLLEISHNPASRIAYNIDAELAQELTLGLLRSPAIISARLTDNNQTVLASVKRPELQSGYRMISDFLFGAKRQFEDRLYLDHLPNESLGTLSLEVDTFAFGSRFLRRAEVTLLNGFARSLILTGILLALFYVMLTKPLVRVIRELSGRDPRSAEPTTLECPGGHANDEIGVLVKVANQQFENIATEIQQRRNAENRLTDYLAQLEDIVSARTAELKAINARLSQSNQELEVARSTALDMAEARSAFLANMSHEIRTPLNGLLGMIALSLDGPLNAEQQQQLSIAHDSGKVLVELLNDILDLSKFDAGQLELEHIPFDLGSLIEDTANLLSQNAAPSVELTCLIDPYFPALVLGDPTRVRQIVSNLLSNALKFTRFGRVDVRLSTWKDGVRIEVCDTGIGIAQEAQVKIFQPFTQAGAGITRQYGGTGLGLALTYNLCEAMQGRLTISSEVGFGSQFCAELPLPCHTRAVIPPPLHGKVLAITNAVSGLAELLESLLPVWGLTYEQRTLDDPLLGLSPDVIITDCPECLFGLRPAMTAPILLVTAYGSFMPGEEATALAPLQQQARPLARNALYQNLRRTLQPDLTTIDRARLESVPSQRRGRVLLVEDNPVNQLVAKGMLGKLGCDVVVAAHGVEALDQLEHDEFDLVLMDCNMPVMDGYEASRQIRQSGRWPHLPIVALTANAMSEERERCRAAGMSDYLAKPFRREELAALLDQWIPTTTVL</sequence>
<keyword evidence="10" id="KW-0418">Kinase</keyword>
<dbReference type="InterPro" id="IPR003594">
    <property type="entry name" value="HATPase_dom"/>
</dbReference>
<dbReference type="InterPro" id="IPR036097">
    <property type="entry name" value="HisK_dim/P_sf"/>
</dbReference>
<keyword evidence="7" id="KW-0472">Membrane</keyword>
<evidence type="ECO:0000313" key="11">
    <source>
        <dbReference type="Proteomes" id="UP000075187"/>
    </source>
</evidence>
<comment type="catalytic activity">
    <reaction evidence="1">
        <text>ATP + protein L-histidine = ADP + protein N-phospho-L-histidine.</text>
        <dbReference type="EC" id="2.7.13.3"/>
    </reaction>
</comment>
<keyword evidence="7" id="KW-1133">Transmembrane helix</keyword>
<keyword evidence="11" id="KW-1185">Reference proteome</keyword>
<reference evidence="10" key="1">
    <citation type="submission" date="2017-12" db="EMBL/GenBank/DDBJ databases">
        <title>Pseudomonas sp. MS586 complete sequence.</title>
        <authorList>
            <person name="Lu S."/>
            <person name="Deng P."/>
        </authorList>
    </citation>
    <scope>NUCLEOTIDE SEQUENCE</scope>
    <source>
        <strain evidence="10">MS586</strain>
    </source>
</reference>
<dbReference type="InterPro" id="IPR001789">
    <property type="entry name" value="Sig_transdc_resp-reg_receiver"/>
</dbReference>
<dbReference type="Gene3D" id="3.40.50.2300">
    <property type="match status" value="1"/>
</dbReference>
<evidence type="ECO:0000256" key="7">
    <source>
        <dbReference type="SAM" id="Phobius"/>
    </source>
</evidence>
<keyword evidence="6" id="KW-0175">Coiled coil</keyword>
<dbReference type="InterPro" id="IPR036890">
    <property type="entry name" value="HATPase_C_sf"/>
</dbReference>
<dbReference type="Proteomes" id="UP000075187">
    <property type="component" value="Chromosome"/>
</dbReference>
<feature type="coiled-coil region" evidence="6">
    <location>
        <begin position="232"/>
        <end position="284"/>
    </location>
</feature>
<dbReference type="Pfam" id="PF00072">
    <property type="entry name" value="Response_reg"/>
    <property type="match status" value="1"/>
</dbReference>
<dbReference type="Pfam" id="PF02518">
    <property type="entry name" value="HATPase_c"/>
    <property type="match status" value="1"/>
</dbReference>
<proteinExistence type="predicted"/>
<organism evidence="10 11">
    <name type="scientific">Pseudomonas glycinae</name>
    <dbReference type="NCBI Taxonomy" id="1785145"/>
    <lineage>
        <taxon>Bacteria</taxon>
        <taxon>Pseudomonadati</taxon>
        <taxon>Pseudomonadota</taxon>
        <taxon>Gammaproteobacteria</taxon>
        <taxon>Pseudomonadales</taxon>
        <taxon>Pseudomonadaceae</taxon>
        <taxon>Pseudomonas</taxon>
    </lineage>
</organism>
<keyword evidence="4" id="KW-0902">Two-component regulatory system</keyword>
<dbReference type="InterPro" id="IPR005467">
    <property type="entry name" value="His_kinase_dom"/>
</dbReference>